<keyword evidence="3" id="KW-1185">Reference proteome</keyword>
<evidence type="ECO:0000313" key="3">
    <source>
        <dbReference type="Proteomes" id="UP000293296"/>
    </source>
</evidence>
<accession>A0A4P6HQW8</accession>
<reference evidence="2 3" key="1">
    <citation type="submission" date="2018-02" db="EMBL/GenBank/DDBJ databases">
        <title>Genome sequence of Desulfovibrio carbinolicus DSM 3852.</title>
        <authorList>
            <person name="Wilbanks E."/>
            <person name="Skennerton C.T."/>
            <person name="Orphan V.J."/>
        </authorList>
    </citation>
    <scope>NUCLEOTIDE SEQUENCE [LARGE SCALE GENOMIC DNA]</scope>
    <source>
        <strain evidence="2 3">DSM 3852</strain>
    </source>
</reference>
<evidence type="ECO:0000313" key="2">
    <source>
        <dbReference type="EMBL" id="QAZ68590.1"/>
    </source>
</evidence>
<evidence type="ECO:0000256" key="1">
    <source>
        <dbReference type="SAM" id="Phobius"/>
    </source>
</evidence>
<dbReference type="KEGG" id="dcb:C3Y92_15670"/>
<dbReference type="EMBL" id="CP026538">
    <property type="protein sequence ID" value="QAZ68590.1"/>
    <property type="molecule type" value="Genomic_DNA"/>
</dbReference>
<dbReference type="Proteomes" id="UP000293296">
    <property type="component" value="Chromosome"/>
</dbReference>
<organism evidence="2 3">
    <name type="scientific">Solidesulfovibrio carbinolicus</name>
    <dbReference type="NCBI Taxonomy" id="296842"/>
    <lineage>
        <taxon>Bacteria</taxon>
        <taxon>Pseudomonadati</taxon>
        <taxon>Thermodesulfobacteriota</taxon>
        <taxon>Desulfovibrionia</taxon>
        <taxon>Desulfovibrionales</taxon>
        <taxon>Desulfovibrionaceae</taxon>
        <taxon>Solidesulfovibrio</taxon>
    </lineage>
</organism>
<dbReference type="OrthoDB" id="5455254at2"/>
<dbReference type="RefSeq" id="WP_129354174.1">
    <property type="nucleotide sequence ID" value="NZ_CP026538.1"/>
</dbReference>
<dbReference type="Pfam" id="PF13801">
    <property type="entry name" value="Metal_resist"/>
    <property type="match status" value="1"/>
</dbReference>
<keyword evidence="1" id="KW-1133">Transmembrane helix</keyword>
<keyword evidence="1" id="KW-0812">Transmembrane</keyword>
<dbReference type="InterPro" id="IPR025961">
    <property type="entry name" value="Metal_resist"/>
</dbReference>
<gene>
    <name evidence="2" type="ORF">C3Y92_15670</name>
</gene>
<dbReference type="AlphaFoldDB" id="A0A4P6HQW8"/>
<feature type="transmembrane region" description="Helical" evidence="1">
    <location>
        <begin position="14"/>
        <end position="36"/>
    </location>
</feature>
<sequence length="154" mass="16779">MDVTPNPPSGWRRFVLPCSLLLNLFLVAVIGGRLLYGRVERLDGANMLSRLTSRAEAVLPAGEAKAFKDVIARDAQRFAKTRQQLGAARAELVRQVVADPYDKKATGQALLAWKAAWDSFAADFSDTLVDALGQVSPEGRRKLIAGRFGKPAKD</sequence>
<keyword evidence="1" id="KW-0472">Membrane</keyword>
<protein>
    <recommendedName>
        <fullName evidence="4">Periplasmic heavy metal sensor</fullName>
    </recommendedName>
</protein>
<evidence type="ECO:0008006" key="4">
    <source>
        <dbReference type="Google" id="ProtNLM"/>
    </source>
</evidence>
<proteinExistence type="predicted"/>
<name>A0A4P6HQW8_9BACT</name>